<evidence type="ECO:0000256" key="12">
    <source>
        <dbReference type="ARBA" id="ARBA00022840"/>
    </source>
</evidence>
<gene>
    <name evidence="28" type="ORF">KUDE01_020256</name>
</gene>
<dbReference type="SFLD" id="SFLDF00027">
    <property type="entry name" value="p-type_atpase"/>
    <property type="match status" value="1"/>
</dbReference>
<dbReference type="GO" id="GO:0006874">
    <property type="term" value="P:intracellular calcium ion homeostasis"/>
    <property type="evidence" value="ECO:0007669"/>
    <property type="project" value="UniProtKB-ARBA"/>
</dbReference>
<evidence type="ECO:0000256" key="1">
    <source>
        <dbReference type="ARBA" id="ARBA00004166"/>
    </source>
</evidence>
<dbReference type="InterPro" id="IPR044492">
    <property type="entry name" value="P_typ_ATPase_HD_dom"/>
</dbReference>
<keyword evidence="6" id="KW-0813">Transport</keyword>
<evidence type="ECO:0000256" key="11">
    <source>
        <dbReference type="ARBA" id="ARBA00022837"/>
    </source>
</evidence>
<dbReference type="InterPro" id="IPR008250">
    <property type="entry name" value="ATPase_P-typ_transduc_dom_A_sf"/>
</dbReference>
<evidence type="ECO:0000256" key="24">
    <source>
        <dbReference type="ARBA" id="ARBA00047330"/>
    </source>
</evidence>
<dbReference type="GO" id="GO:0005524">
    <property type="term" value="F:ATP binding"/>
    <property type="evidence" value="ECO:0007669"/>
    <property type="project" value="UniProtKB-KW"/>
</dbReference>
<comment type="subunit">
    <text evidence="19">Monomer. Homodimer.</text>
</comment>
<reference evidence="28" key="1">
    <citation type="submission" date="2023-04" db="EMBL/GenBank/DDBJ databases">
        <title>Chromosome-level genome of Chaenocephalus aceratus.</title>
        <authorList>
            <person name="Park H."/>
        </authorList>
    </citation>
    <scope>NUCLEOTIDE SEQUENCE</scope>
    <source>
        <strain evidence="28">DE</strain>
        <tissue evidence="28">Muscle</tissue>
    </source>
</reference>
<dbReference type="InterPro" id="IPR006068">
    <property type="entry name" value="ATPase_P-typ_cation-transptr_C"/>
</dbReference>
<feature type="domain" description="Cation-transporting P-type ATPase N-terminal" evidence="27">
    <location>
        <begin position="29"/>
        <end position="103"/>
    </location>
</feature>
<keyword evidence="11" id="KW-0106">Calcium</keyword>
<evidence type="ECO:0000256" key="20">
    <source>
        <dbReference type="ARBA" id="ARBA00030666"/>
    </source>
</evidence>
<dbReference type="SFLD" id="SFLDS00003">
    <property type="entry name" value="Haloacid_Dehalogenase"/>
    <property type="match status" value="1"/>
</dbReference>
<evidence type="ECO:0000256" key="7">
    <source>
        <dbReference type="ARBA" id="ARBA00022568"/>
    </source>
</evidence>
<dbReference type="GO" id="GO:0032580">
    <property type="term" value="C:Golgi cisterna membrane"/>
    <property type="evidence" value="ECO:0007669"/>
    <property type="project" value="UniProtKB-SubCell"/>
</dbReference>
<dbReference type="PRINTS" id="PR00119">
    <property type="entry name" value="CATATPASE"/>
</dbReference>
<keyword evidence="18 26" id="KW-0472">Membrane</keyword>
<comment type="subcellular location">
    <subcellularLocation>
        <location evidence="2">Golgi apparatus</location>
        <location evidence="2">Golgi stack membrane</location>
        <topology evidence="2">Multi-pass membrane protein</topology>
    </subcellularLocation>
    <subcellularLocation>
        <location evidence="1">Golgi apparatus</location>
        <location evidence="1">trans-Golgi network membrane</location>
        <topology evidence="1">Multi-pass membrane protein</topology>
    </subcellularLocation>
</comment>
<evidence type="ECO:0000256" key="16">
    <source>
        <dbReference type="ARBA" id="ARBA00023034"/>
    </source>
</evidence>
<evidence type="ECO:0000256" key="8">
    <source>
        <dbReference type="ARBA" id="ARBA00022692"/>
    </source>
</evidence>
<evidence type="ECO:0000256" key="23">
    <source>
        <dbReference type="ARBA" id="ARBA00047282"/>
    </source>
</evidence>
<feature type="transmembrane region" description="Helical" evidence="26">
    <location>
        <begin position="758"/>
        <end position="778"/>
    </location>
</feature>
<dbReference type="SFLD" id="SFLDG00002">
    <property type="entry name" value="C1.7:_P-type_atpase_like"/>
    <property type="match status" value="1"/>
</dbReference>
<evidence type="ECO:0000256" key="9">
    <source>
        <dbReference type="ARBA" id="ARBA00022723"/>
    </source>
</evidence>
<evidence type="ECO:0000256" key="17">
    <source>
        <dbReference type="ARBA" id="ARBA00023065"/>
    </source>
</evidence>
<dbReference type="SMART" id="SM00831">
    <property type="entry name" value="Cation_ATPase_N"/>
    <property type="match status" value="1"/>
</dbReference>
<dbReference type="PRINTS" id="PR00120">
    <property type="entry name" value="HATPASE"/>
</dbReference>
<dbReference type="Gene3D" id="3.40.50.1000">
    <property type="entry name" value="HAD superfamily/HAD-like"/>
    <property type="match status" value="1"/>
</dbReference>
<dbReference type="GO" id="GO:0016887">
    <property type="term" value="F:ATP hydrolysis activity"/>
    <property type="evidence" value="ECO:0007669"/>
    <property type="project" value="InterPro"/>
</dbReference>
<feature type="non-terminal residue" evidence="28">
    <location>
        <position position="820"/>
    </location>
</feature>
<dbReference type="SUPFAM" id="SSF81653">
    <property type="entry name" value="Calcium ATPase, transduction domain A"/>
    <property type="match status" value="1"/>
</dbReference>
<keyword evidence="14" id="KW-1278">Translocase</keyword>
<comment type="similarity">
    <text evidence="3">Belongs to the cation transport ATPase (P-type) (TC 3.A.3) family. Type IIA subfamily.</text>
</comment>
<dbReference type="GO" id="GO:0005388">
    <property type="term" value="F:P-type calcium transporter activity"/>
    <property type="evidence" value="ECO:0007669"/>
    <property type="project" value="UniProtKB-EC"/>
</dbReference>
<evidence type="ECO:0000313" key="28">
    <source>
        <dbReference type="EMBL" id="KAK1894799.1"/>
    </source>
</evidence>
<dbReference type="Pfam" id="PF00122">
    <property type="entry name" value="E1-E2_ATPase"/>
    <property type="match status" value="1"/>
</dbReference>
<evidence type="ECO:0000313" key="29">
    <source>
        <dbReference type="Proteomes" id="UP001228049"/>
    </source>
</evidence>
<keyword evidence="12" id="KW-0067">ATP-binding</keyword>
<evidence type="ECO:0000256" key="6">
    <source>
        <dbReference type="ARBA" id="ARBA00022448"/>
    </source>
</evidence>
<dbReference type="AlphaFoldDB" id="A0AAD9FAN3"/>
<dbReference type="FunFam" id="2.70.150.10:FF:000008">
    <property type="entry name" value="Calcium-transporting ATPase"/>
    <property type="match status" value="1"/>
</dbReference>
<evidence type="ECO:0000256" key="22">
    <source>
        <dbReference type="ARBA" id="ARBA00031856"/>
    </source>
</evidence>
<dbReference type="Pfam" id="PF13246">
    <property type="entry name" value="Cation_ATPase"/>
    <property type="match status" value="1"/>
</dbReference>
<dbReference type="InterPro" id="IPR004014">
    <property type="entry name" value="ATPase_P-typ_cation-transptr_N"/>
</dbReference>
<evidence type="ECO:0000256" key="14">
    <source>
        <dbReference type="ARBA" id="ARBA00022967"/>
    </source>
</evidence>
<dbReference type="InterPro" id="IPR023214">
    <property type="entry name" value="HAD_sf"/>
</dbReference>
<dbReference type="FunFam" id="3.40.1110.10:FF:000006">
    <property type="entry name" value="Calcium-transporting ATPase"/>
    <property type="match status" value="1"/>
</dbReference>
<feature type="transmembrane region" description="Helical" evidence="26">
    <location>
        <begin position="255"/>
        <end position="274"/>
    </location>
</feature>
<dbReference type="SUPFAM" id="SSF81660">
    <property type="entry name" value="Metal cation-transporting ATPase, ATP-binding domain N"/>
    <property type="match status" value="1"/>
</dbReference>
<keyword evidence="10" id="KW-0547">Nucleotide-binding</keyword>
<evidence type="ECO:0000256" key="13">
    <source>
        <dbReference type="ARBA" id="ARBA00022842"/>
    </source>
</evidence>
<dbReference type="PROSITE" id="PS00154">
    <property type="entry name" value="ATPASE_E1_E2"/>
    <property type="match status" value="1"/>
</dbReference>
<dbReference type="InterPro" id="IPR001757">
    <property type="entry name" value="P_typ_ATPase"/>
</dbReference>
<dbReference type="InterPro" id="IPR023299">
    <property type="entry name" value="ATPase_P-typ_cyto_dom_N"/>
</dbReference>
<evidence type="ECO:0000256" key="3">
    <source>
        <dbReference type="ARBA" id="ARBA00005675"/>
    </source>
</evidence>
<feature type="transmembrane region" description="Helical" evidence="26">
    <location>
        <begin position="280"/>
        <end position="309"/>
    </location>
</feature>
<dbReference type="FunFam" id="3.40.50.1000:FF:000017">
    <property type="entry name" value="Calcium-transporting ATPase"/>
    <property type="match status" value="1"/>
</dbReference>
<keyword evidence="9" id="KW-0479">Metal-binding</keyword>
<evidence type="ECO:0000259" key="27">
    <source>
        <dbReference type="SMART" id="SM00831"/>
    </source>
</evidence>
<feature type="region of interest" description="Disordered" evidence="25">
    <location>
        <begin position="190"/>
        <end position="210"/>
    </location>
</feature>
<evidence type="ECO:0000256" key="2">
    <source>
        <dbReference type="ARBA" id="ARBA00004205"/>
    </source>
</evidence>
<dbReference type="NCBIfam" id="TIGR01494">
    <property type="entry name" value="ATPase_P-type"/>
    <property type="match status" value="2"/>
</dbReference>
<dbReference type="Pfam" id="PF00689">
    <property type="entry name" value="Cation_ATPase_C"/>
    <property type="match status" value="1"/>
</dbReference>
<name>A0AAD9FAN3_DISEL</name>
<keyword evidence="7" id="KW-0109">Calcium transport</keyword>
<evidence type="ECO:0000256" key="19">
    <source>
        <dbReference type="ARBA" id="ARBA00024380"/>
    </source>
</evidence>
<dbReference type="InterPro" id="IPR018303">
    <property type="entry name" value="ATPase_P-typ_P_site"/>
</dbReference>
<proteinExistence type="inferred from homology"/>
<dbReference type="Gene3D" id="3.40.1110.10">
    <property type="entry name" value="Calcium-transporting ATPase, cytoplasmic domain N"/>
    <property type="match status" value="1"/>
</dbReference>
<keyword evidence="16" id="KW-0333">Golgi apparatus</keyword>
<dbReference type="NCBIfam" id="TIGR01522">
    <property type="entry name" value="ATPase-IIA2_Ca"/>
    <property type="match status" value="1"/>
</dbReference>
<sequence>MLKKREPLLSERQLFSEDETMVPVLTSRKASELPVNEVVCVLQADLQVGLVEEEVNRRRAYHGWNEFDIGEEEPLWRKYISQFKDPLILLLLASAVISILMRQFDDAISITVAIIIVVTVAFVQEYRSEKSLEELGKLVPPECHCIREGNLEHRLARELVPGDTVCLSVGERVPADLRLATDLCVDESSLTGETSPCSKSTLPQPASSNGDIASRSNIAFMGTLGIVIGTGENSEFGEAPKTPLQKSMDLLGKQLSLYSFGIIGVIMLVGWLQGKKLLDMFTIGVSLAVAAIPEGLPIVVTVTLALGVMRMVKKRAIIKKLPIVETLGCCNVICSDKTGTLTKNEMTVTQLFTSDGLHAEVTGVGYNGAGDVLVDGEIVHGFSCPSVSKIVEVGCVCNDSVIRNQNLLGRPTEGALIALAMKMGLEGLQQDFVRLEELPFSSEQKWMSVRCVHRTLQDKPAVYFLKGAYEQVIRLCSCYNSRGSSLPLTPQQRELYQQQISYMGSAVLAFASGSELGSLTFLGLVGIIDPPRSGVKEAIGKLINSGVAIKMITGDSQETAVSIASRLGLYSKGSRCLSGDEVDHLDLQQLSNIVSRIAVFYRASPRHKLKIVKSLQNIGAVVAMTGDGVNDAVALKAADIGVAMGRTGTDVCKEAADMILVDDDFQTIMSAIEEGKGIYNNIKNFVRFQLSTSIAALTLISLATLMNFPNPLNAMQILWINIIMDGPPAQSLGVEPVDQDVIRQPPRNVRDSILTRSLLSKVLLSALIIVCGTLFVFWRELQDNVITPRDTTMTFTCFVFFDMFNALSSRSQSVFQTESL</sequence>
<dbReference type="Gene3D" id="2.70.150.10">
    <property type="entry name" value="Calcium-transporting ATPase, cytoplasmic transduction domain A"/>
    <property type="match status" value="1"/>
</dbReference>
<dbReference type="InterPro" id="IPR023298">
    <property type="entry name" value="ATPase_P-typ_TM_dom_sf"/>
</dbReference>
<feature type="transmembrane region" description="Helical" evidence="26">
    <location>
        <begin position="107"/>
        <end position="123"/>
    </location>
</feature>
<dbReference type="FunFam" id="3.40.50.1000:FF:000001">
    <property type="entry name" value="Phospholipid-transporting ATPase IC"/>
    <property type="match status" value="1"/>
</dbReference>
<evidence type="ECO:0000256" key="21">
    <source>
        <dbReference type="ARBA" id="ARBA00030859"/>
    </source>
</evidence>
<evidence type="ECO:0000256" key="4">
    <source>
        <dbReference type="ARBA" id="ARBA00012790"/>
    </source>
</evidence>
<evidence type="ECO:0000256" key="18">
    <source>
        <dbReference type="ARBA" id="ARBA00023136"/>
    </source>
</evidence>
<evidence type="ECO:0000256" key="15">
    <source>
        <dbReference type="ARBA" id="ARBA00022989"/>
    </source>
</evidence>
<dbReference type="EC" id="7.2.2.10" evidence="4"/>
<dbReference type="Proteomes" id="UP001228049">
    <property type="component" value="Unassembled WGS sequence"/>
</dbReference>
<dbReference type="InterPro" id="IPR006413">
    <property type="entry name" value="P-type_ATPase_IIA_PMR1"/>
</dbReference>
<dbReference type="GO" id="GO:0046872">
    <property type="term" value="F:metal ion binding"/>
    <property type="evidence" value="ECO:0007669"/>
    <property type="project" value="UniProtKB-KW"/>
</dbReference>
<comment type="caution">
    <text evidence="28">The sequence shown here is derived from an EMBL/GenBank/DDBJ whole genome shotgun (WGS) entry which is preliminary data.</text>
</comment>
<evidence type="ECO:0000256" key="26">
    <source>
        <dbReference type="SAM" id="Phobius"/>
    </source>
</evidence>
<organism evidence="28 29">
    <name type="scientific">Dissostichus eleginoides</name>
    <name type="common">Patagonian toothfish</name>
    <name type="synonym">Dissostichus amissus</name>
    <dbReference type="NCBI Taxonomy" id="100907"/>
    <lineage>
        <taxon>Eukaryota</taxon>
        <taxon>Metazoa</taxon>
        <taxon>Chordata</taxon>
        <taxon>Craniata</taxon>
        <taxon>Vertebrata</taxon>
        <taxon>Euteleostomi</taxon>
        <taxon>Actinopterygii</taxon>
        <taxon>Neopterygii</taxon>
        <taxon>Teleostei</taxon>
        <taxon>Neoteleostei</taxon>
        <taxon>Acanthomorphata</taxon>
        <taxon>Eupercaria</taxon>
        <taxon>Perciformes</taxon>
        <taxon>Notothenioidei</taxon>
        <taxon>Nototheniidae</taxon>
        <taxon>Dissostichus</taxon>
    </lineage>
</organism>
<protein>
    <recommendedName>
        <fullName evidence="5">Calcium-transporting ATPase type 2C member 1</fullName>
        <ecNumber evidence="4">7.2.2.10</ecNumber>
    </recommendedName>
    <alternativeName>
        <fullName evidence="21">ATP-dependent Ca(2+) pump PMR1</fullName>
    </alternativeName>
    <alternativeName>
        <fullName evidence="22">Ca(2+)/Mn(2+)-ATPase 2C1</fullName>
    </alternativeName>
    <alternativeName>
        <fullName evidence="20">Secretory pathway Ca(2+)-transporting ATPase type 1</fullName>
    </alternativeName>
</protein>
<dbReference type="Pfam" id="PF00690">
    <property type="entry name" value="Cation_ATPase_N"/>
    <property type="match status" value="1"/>
</dbReference>
<evidence type="ECO:0000256" key="5">
    <source>
        <dbReference type="ARBA" id="ARBA00022187"/>
    </source>
</evidence>
<keyword evidence="13" id="KW-0460">Magnesium</keyword>
<accession>A0AAD9FAN3</accession>
<dbReference type="SUPFAM" id="SSF81665">
    <property type="entry name" value="Calcium ATPase, transmembrane domain M"/>
    <property type="match status" value="1"/>
</dbReference>
<feature type="transmembrane region" description="Helical" evidence="26">
    <location>
        <begin position="83"/>
        <end position="101"/>
    </location>
</feature>
<dbReference type="PANTHER" id="PTHR42861">
    <property type="entry name" value="CALCIUM-TRANSPORTING ATPASE"/>
    <property type="match status" value="1"/>
</dbReference>
<evidence type="ECO:0000256" key="25">
    <source>
        <dbReference type="SAM" id="MobiDB-lite"/>
    </source>
</evidence>
<keyword evidence="29" id="KW-1185">Reference proteome</keyword>
<dbReference type="InterPro" id="IPR036412">
    <property type="entry name" value="HAD-like_sf"/>
</dbReference>
<keyword evidence="15 26" id="KW-1133">Transmembrane helix</keyword>
<dbReference type="EMBL" id="JASDAP010000010">
    <property type="protein sequence ID" value="KAK1894799.1"/>
    <property type="molecule type" value="Genomic_DNA"/>
</dbReference>
<keyword evidence="8 26" id="KW-0812">Transmembrane</keyword>
<dbReference type="Gene3D" id="1.20.1110.10">
    <property type="entry name" value="Calcium-transporting ATPase, transmembrane domain"/>
    <property type="match status" value="1"/>
</dbReference>
<dbReference type="InterPro" id="IPR059000">
    <property type="entry name" value="ATPase_P-type_domA"/>
</dbReference>
<dbReference type="SUPFAM" id="SSF56784">
    <property type="entry name" value="HAD-like"/>
    <property type="match status" value="1"/>
</dbReference>
<comment type="catalytic activity">
    <reaction evidence="23">
        <text>Ca(2+)(in) + ATP + H2O = Ca(2+)(out) + ADP + phosphate + H(+)</text>
        <dbReference type="Rhea" id="RHEA:18105"/>
        <dbReference type="ChEBI" id="CHEBI:15377"/>
        <dbReference type="ChEBI" id="CHEBI:15378"/>
        <dbReference type="ChEBI" id="CHEBI:29108"/>
        <dbReference type="ChEBI" id="CHEBI:30616"/>
        <dbReference type="ChEBI" id="CHEBI:43474"/>
        <dbReference type="ChEBI" id="CHEBI:456216"/>
        <dbReference type="EC" id="7.2.2.10"/>
    </reaction>
    <physiologicalReaction direction="left-to-right" evidence="23">
        <dbReference type="Rhea" id="RHEA:18106"/>
    </physiologicalReaction>
</comment>
<evidence type="ECO:0000256" key="10">
    <source>
        <dbReference type="ARBA" id="ARBA00022741"/>
    </source>
</evidence>
<keyword evidence="17" id="KW-0406">Ion transport</keyword>
<comment type="catalytic activity">
    <reaction evidence="24">
        <text>Mn(2+)(in) + ATP + H2O = Mn(2+)(out) + ADP + phosphate + H(+)</text>
        <dbReference type="Rhea" id="RHEA:66820"/>
        <dbReference type="ChEBI" id="CHEBI:15377"/>
        <dbReference type="ChEBI" id="CHEBI:15378"/>
        <dbReference type="ChEBI" id="CHEBI:29035"/>
        <dbReference type="ChEBI" id="CHEBI:30616"/>
        <dbReference type="ChEBI" id="CHEBI:43474"/>
        <dbReference type="ChEBI" id="CHEBI:456216"/>
    </reaction>
    <physiologicalReaction direction="left-to-right" evidence="24">
        <dbReference type="Rhea" id="RHEA:66821"/>
    </physiologicalReaction>
</comment>